<evidence type="ECO:0000256" key="4">
    <source>
        <dbReference type="ARBA" id="ARBA00022553"/>
    </source>
</evidence>
<dbReference type="STRING" id="1384056.N787_06310"/>
<evidence type="ECO:0000256" key="1">
    <source>
        <dbReference type="ARBA" id="ARBA00000085"/>
    </source>
</evidence>
<evidence type="ECO:0000256" key="6">
    <source>
        <dbReference type="ARBA" id="ARBA00022692"/>
    </source>
</evidence>
<dbReference type="AlphaFoldDB" id="A0A091B8J6"/>
<evidence type="ECO:0000313" key="13">
    <source>
        <dbReference type="Proteomes" id="UP000029393"/>
    </source>
</evidence>
<feature type="domain" description="HAMP" evidence="11">
    <location>
        <begin position="186"/>
        <end position="238"/>
    </location>
</feature>
<feature type="domain" description="Histidine kinase" evidence="10">
    <location>
        <begin position="246"/>
        <end position="441"/>
    </location>
</feature>
<evidence type="ECO:0000259" key="10">
    <source>
        <dbReference type="PROSITE" id="PS50109"/>
    </source>
</evidence>
<evidence type="ECO:0000256" key="5">
    <source>
        <dbReference type="ARBA" id="ARBA00022679"/>
    </source>
</evidence>
<dbReference type="eggNOG" id="COG0642">
    <property type="taxonomic scope" value="Bacteria"/>
</dbReference>
<sequence length="441" mass="46769">MRTLRSLRGRLLLASLAGIAAASLLAAWLLGAAFERAVLGAFDRRLADDLVTVAGVLARDGNGQVRMRREPADGRYARVFSGHYWQVGEGPGAFRSRSMWDFAPVLPVAATDGALRLREVAGPRGQVLRSAERTIQLPGVDAPVRVWVASDQAILRREVEEFRWLAGLSFALLAAGLALAAAGQVRYGLKPLRGLGNGLAKVRSGEARRLDPAPLPTEVMPLAEHLNQLLEHHERMVARARRSSQDLAHALKTPLAVLDAGTQRPGHDLPELVAEQTARMRTVVERHLAAGTPVDLRGAAGVAAAVARLQPLLQAAHAAKALSWDVQVPGALRFRGAEDDLEEMLGNLLDNACKWARGQVRVVAGLAAAGLWIEVRDDGPGLPPGQREAALQRGVRLDERTPGTGLGLAITADLAAGYGGQLVLDAGPEGGLCARLGLPAA</sequence>
<dbReference type="PROSITE" id="PS50885">
    <property type="entry name" value="HAMP"/>
    <property type="match status" value="1"/>
</dbReference>
<keyword evidence="6" id="KW-0812">Transmembrane</keyword>
<dbReference type="SMART" id="SM00387">
    <property type="entry name" value="HATPase_c"/>
    <property type="match status" value="1"/>
</dbReference>
<dbReference type="RefSeq" id="WP_034210038.1">
    <property type="nucleotide sequence ID" value="NZ_AVCK01000003.1"/>
</dbReference>
<evidence type="ECO:0000256" key="2">
    <source>
        <dbReference type="ARBA" id="ARBA00004370"/>
    </source>
</evidence>
<keyword evidence="5" id="KW-0808">Transferase</keyword>
<keyword evidence="9" id="KW-0902">Two-component regulatory system</keyword>
<dbReference type="InterPro" id="IPR003594">
    <property type="entry name" value="HATPase_dom"/>
</dbReference>
<dbReference type="OrthoDB" id="9809567at2"/>
<reference evidence="12 13" key="1">
    <citation type="submission" date="2013-09" db="EMBL/GenBank/DDBJ databases">
        <title>Genome sequencing of Arenimonas metalli.</title>
        <authorList>
            <person name="Chen F."/>
            <person name="Wang G."/>
        </authorList>
    </citation>
    <scope>NUCLEOTIDE SEQUENCE [LARGE SCALE GENOMIC DNA]</scope>
    <source>
        <strain evidence="12 13">CF5-1</strain>
    </source>
</reference>
<comment type="caution">
    <text evidence="12">The sequence shown here is derived from an EMBL/GenBank/DDBJ whole genome shotgun (WGS) entry which is preliminary data.</text>
</comment>
<keyword evidence="4" id="KW-0597">Phosphoprotein</keyword>
<dbReference type="PROSITE" id="PS50109">
    <property type="entry name" value="HIS_KIN"/>
    <property type="match status" value="1"/>
</dbReference>
<proteinExistence type="predicted"/>
<dbReference type="EC" id="2.7.13.3" evidence="3"/>
<dbReference type="SUPFAM" id="SSF55874">
    <property type="entry name" value="ATPase domain of HSP90 chaperone/DNA topoisomerase II/histidine kinase"/>
    <property type="match status" value="1"/>
</dbReference>
<dbReference type="Gene3D" id="1.10.287.130">
    <property type="match status" value="1"/>
</dbReference>
<dbReference type="GO" id="GO:0004673">
    <property type="term" value="F:protein histidine kinase activity"/>
    <property type="evidence" value="ECO:0007669"/>
    <property type="project" value="UniProtKB-EC"/>
</dbReference>
<keyword evidence="8" id="KW-0472">Membrane</keyword>
<name>A0A091B8J6_9GAMM</name>
<dbReference type="GO" id="GO:0005886">
    <property type="term" value="C:plasma membrane"/>
    <property type="evidence" value="ECO:0007669"/>
    <property type="project" value="TreeGrafter"/>
</dbReference>
<dbReference type="InterPro" id="IPR050428">
    <property type="entry name" value="TCS_sensor_his_kinase"/>
</dbReference>
<organism evidence="12 13">
    <name type="scientific">Arenimonas metalli CF5-1</name>
    <dbReference type="NCBI Taxonomy" id="1384056"/>
    <lineage>
        <taxon>Bacteria</taxon>
        <taxon>Pseudomonadati</taxon>
        <taxon>Pseudomonadota</taxon>
        <taxon>Gammaproteobacteria</taxon>
        <taxon>Lysobacterales</taxon>
        <taxon>Lysobacteraceae</taxon>
        <taxon>Arenimonas</taxon>
    </lineage>
</organism>
<evidence type="ECO:0000256" key="7">
    <source>
        <dbReference type="ARBA" id="ARBA00022777"/>
    </source>
</evidence>
<dbReference type="PANTHER" id="PTHR45436:SF5">
    <property type="entry name" value="SENSOR HISTIDINE KINASE TRCS"/>
    <property type="match status" value="1"/>
</dbReference>
<dbReference type="InterPro" id="IPR003660">
    <property type="entry name" value="HAMP_dom"/>
</dbReference>
<evidence type="ECO:0000256" key="8">
    <source>
        <dbReference type="ARBA" id="ARBA00022989"/>
    </source>
</evidence>
<protein>
    <recommendedName>
        <fullName evidence="3">histidine kinase</fullName>
        <ecNumber evidence="3">2.7.13.3</ecNumber>
    </recommendedName>
</protein>
<keyword evidence="8" id="KW-1133">Transmembrane helix</keyword>
<evidence type="ECO:0000313" key="12">
    <source>
        <dbReference type="EMBL" id="KFN48046.1"/>
    </source>
</evidence>
<dbReference type="Proteomes" id="UP000029393">
    <property type="component" value="Unassembled WGS sequence"/>
</dbReference>
<evidence type="ECO:0000256" key="3">
    <source>
        <dbReference type="ARBA" id="ARBA00012438"/>
    </source>
</evidence>
<dbReference type="InterPro" id="IPR005467">
    <property type="entry name" value="His_kinase_dom"/>
</dbReference>
<evidence type="ECO:0000259" key="11">
    <source>
        <dbReference type="PROSITE" id="PS50885"/>
    </source>
</evidence>
<accession>A0A091B8J6</accession>
<evidence type="ECO:0000256" key="9">
    <source>
        <dbReference type="ARBA" id="ARBA00023012"/>
    </source>
</evidence>
<keyword evidence="7" id="KW-0418">Kinase</keyword>
<dbReference type="InterPro" id="IPR036890">
    <property type="entry name" value="HATPase_C_sf"/>
</dbReference>
<comment type="subcellular location">
    <subcellularLocation>
        <location evidence="2">Membrane</location>
    </subcellularLocation>
</comment>
<keyword evidence="13" id="KW-1185">Reference proteome</keyword>
<dbReference type="EMBL" id="AVCK01000003">
    <property type="protein sequence ID" value="KFN48046.1"/>
    <property type="molecule type" value="Genomic_DNA"/>
</dbReference>
<dbReference type="Gene3D" id="3.30.565.10">
    <property type="entry name" value="Histidine kinase-like ATPase, C-terminal domain"/>
    <property type="match status" value="1"/>
</dbReference>
<comment type="catalytic activity">
    <reaction evidence="1">
        <text>ATP + protein L-histidine = ADP + protein N-phospho-L-histidine.</text>
        <dbReference type="EC" id="2.7.13.3"/>
    </reaction>
</comment>
<dbReference type="GO" id="GO:0000160">
    <property type="term" value="P:phosphorelay signal transduction system"/>
    <property type="evidence" value="ECO:0007669"/>
    <property type="project" value="UniProtKB-KW"/>
</dbReference>
<dbReference type="Pfam" id="PF02518">
    <property type="entry name" value="HATPase_c"/>
    <property type="match status" value="1"/>
</dbReference>
<dbReference type="PATRIC" id="fig|1384056.3.peg.137"/>
<gene>
    <name evidence="12" type="ORF">N787_06310</name>
</gene>
<dbReference type="PANTHER" id="PTHR45436">
    <property type="entry name" value="SENSOR HISTIDINE KINASE YKOH"/>
    <property type="match status" value="1"/>
</dbReference>